<dbReference type="SUPFAM" id="SSF54060">
    <property type="entry name" value="His-Me finger endonucleases"/>
    <property type="match status" value="1"/>
</dbReference>
<comment type="caution">
    <text evidence="4">The sequence shown here is derived from an EMBL/GenBank/DDBJ whole genome shotgun (WGS) entry which is preliminary data.</text>
</comment>
<dbReference type="PANTHER" id="PTHR33607:SF2">
    <property type="entry name" value="ENDONUCLEASE-1"/>
    <property type="match status" value="1"/>
</dbReference>
<protein>
    <submittedName>
        <fullName evidence="4">Endonuclease I</fullName>
    </submittedName>
</protein>
<feature type="non-terminal residue" evidence="4">
    <location>
        <position position="1"/>
    </location>
</feature>
<dbReference type="GO" id="GO:0016787">
    <property type="term" value="F:hydrolase activity"/>
    <property type="evidence" value="ECO:0007669"/>
    <property type="project" value="UniProtKB-KW"/>
</dbReference>
<dbReference type="GO" id="GO:0004519">
    <property type="term" value="F:endonuclease activity"/>
    <property type="evidence" value="ECO:0007669"/>
    <property type="project" value="UniProtKB-KW"/>
</dbReference>
<evidence type="ECO:0000256" key="3">
    <source>
        <dbReference type="ARBA" id="ARBA00022801"/>
    </source>
</evidence>
<sequence length="119" mass="13125">PAGNDAVSFTKVTDQCGQYSQEGDCYNREHSFPKSWFGGKVEPMNSDGHHLFATDGYVNAKRSNWPFGEVGTSTYVSSNGSKLGQASTALGYSGTVFEPIDEFKGDFARAYFYMATRYE</sequence>
<name>A0A227J5A3_VIBPH</name>
<evidence type="ECO:0000313" key="5">
    <source>
        <dbReference type="Proteomes" id="UP000214596"/>
    </source>
</evidence>
<reference evidence="4 5" key="1">
    <citation type="journal article" date="2017" name="Appl. Environ. Microbiol.">
        <title>Parallel evolution of two clades of a major Atlantic endemic Vibrio parahaemolyticus pathogen lineage by independent acquisition of related pathogenicity islands.</title>
        <authorList>
            <person name="Xu F."/>
            <person name="Gonzalez-Escalona N."/>
            <person name="Drees K.P."/>
            <person name="Sebra R.P."/>
            <person name="Cooper V.S."/>
            <person name="Jones S.H."/>
            <person name="Whistler C.A."/>
        </authorList>
    </citation>
    <scope>NUCLEOTIDE SEQUENCE [LARGE SCALE GENOMIC DNA]</scope>
    <source>
        <strain evidence="4 5">MAVP-3</strain>
    </source>
</reference>
<gene>
    <name evidence="4" type="ORF">CA163_24060</name>
</gene>
<dbReference type="InterPro" id="IPR007346">
    <property type="entry name" value="Endonuclease-I"/>
</dbReference>
<dbReference type="Pfam" id="PF04231">
    <property type="entry name" value="Endonuclease_1"/>
    <property type="match status" value="1"/>
</dbReference>
<accession>A0A227J5A3</accession>
<feature type="non-terminal residue" evidence="4">
    <location>
        <position position="119"/>
    </location>
</feature>
<evidence type="ECO:0000313" key="4">
    <source>
        <dbReference type="EMBL" id="OXE30301.1"/>
    </source>
</evidence>
<comment type="similarity">
    <text evidence="1">Belongs to the EndA/NucM nuclease family.</text>
</comment>
<keyword evidence="4" id="KW-0255">Endonuclease</keyword>
<proteinExistence type="inferred from homology"/>
<dbReference type="AlphaFoldDB" id="A0A227J5A3"/>
<dbReference type="PANTHER" id="PTHR33607">
    <property type="entry name" value="ENDONUCLEASE-1"/>
    <property type="match status" value="1"/>
</dbReference>
<dbReference type="Proteomes" id="UP000214596">
    <property type="component" value="Unassembled WGS sequence"/>
</dbReference>
<keyword evidence="3" id="KW-0378">Hydrolase</keyword>
<dbReference type="InterPro" id="IPR044925">
    <property type="entry name" value="His-Me_finger_sf"/>
</dbReference>
<evidence type="ECO:0000256" key="1">
    <source>
        <dbReference type="ARBA" id="ARBA00006429"/>
    </source>
</evidence>
<evidence type="ECO:0000256" key="2">
    <source>
        <dbReference type="ARBA" id="ARBA00022722"/>
    </source>
</evidence>
<organism evidence="4 5">
    <name type="scientific">Vibrio parahaemolyticus</name>
    <dbReference type="NCBI Taxonomy" id="670"/>
    <lineage>
        <taxon>Bacteria</taxon>
        <taxon>Pseudomonadati</taxon>
        <taxon>Pseudomonadota</taxon>
        <taxon>Gammaproteobacteria</taxon>
        <taxon>Vibrionales</taxon>
        <taxon>Vibrionaceae</taxon>
        <taxon>Vibrio</taxon>
    </lineage>
</organism>
<keyword evidence="2" id="KW-0540">Nuclease</keyword>
<dbReference type="EMBL" id="NIXT01002353">
    <property type="protein sequence ID" value="OXE30301.1"/>
    <property type="molecule type" value="Genomic_DNA"/>
</dbReference>